<comment type="caution">
    <text evidence="4">The sequence shown here is derived from an EMBL/GenBank/DDBJ whole genome shotgun (WGS) entry which is preliminary data.</text>
</comment>
<evidence type="ECO:0000256" key="2">
    <source>
        <dbReference type="ARBA" id="ARBA00023235"/>
    </source>
</evidence>
<dbReference type="PANTHER" id="PTHR35530:SF1">
    <property type="entry name" value="2-HYDROXYMUCONATE TAUTOMERASE"/>
    <property type="match status" value="1"/>
</dbReference>
<accession>A0ABU2T8I5</accession>
<dbReference type="RefSeq" id="WP_311624392.1">
    <property type="nucleotide sequence ID" value="NZ_JAVRFE010000018.1"/>
</dbReference>
<dbReference type="EC" id="5.3.2.6" evidence="4"/>
<reference evidence="4" key="1">
    <citation type="submission" date="2024-05" db="EMBL/GenBank/DDBJ databases">
        <title>30 novel species of actinomycetes from the DSMZ collection.</title>
        <authorList>
            <person name="Nouioui I."/>
        </authorList>
    </citation>
    <scope>NUCLEOTIDE SEQUENCE</scope>
    <source>
        <strain evidence="4">DSM 41527</strain>
    </source>
</reference>
<evidence type="ECO:0000259" key="3">
    <source>
        <dbReference type="Pfam" id="PF01361"/>
    </source>
</evidence>
<dbReference type="InterPro" id="IPR004370">
    <property type="entry name" value="4-OT-like_dom"/>
</dbReference>
<organism evidence="4 5">
    <name type="scientific">Streptomyces mooreae</name>
    <dbReference type="NCBI Taxonomy" id="3075523"/>
    <lineage>
        <taxon>Bacteria</taxon>
        <taxon>Bacillati</taxon>
        <taxon>Actinomycetota</taxon>
        <taxon>Actinomycetes</taxon>
        <taxon>Kitasatosporales</taxon>
        <taxon>Streptomycetaceae</taxon>
        <taxon>Streptomyces</taxon>
    </lineage>
</organism>
<keyword evidence="2 4" id="KW-0413">Isomerase</keyword>
<evidence type="ECO:0000313" key="5">
    <source>
        <dbReference type="Proteomes" id="UP001180551"/>
    </source>
</evidence>
<dbReference type="SUPFAM" id="SSF55331">
    <property type="entry name" value="Tautomerase/MIF"/>
    <property type="match status" value="1"/>
</dbReference>
<protein>
    <submittedName>
        <fullName evidence="4">2-hydroxymuconate tautomerase</fullName>
        <ecNumber evidence="4">5.3.2.6</ecNumber>
    </submittedName>
</protein>
<dbReference type="InterPro" id="IPR014347">
    <property type="entry name" value="Tautomerase/MIF_sf"/>
</dbReference>
<evidence type="ECO:0000256" key="1">
    <source>
        <dbReference type="ARBA" id="ARBA00006723"/>
    </source>
</evidence>
<dbReference type="PANTHER" id="PTHR35530">
    <property type="entry name" value="TAUTOMERASE-RELATED"/>
    <property type="match status" value="1"/>
</dbReference>
<proteinExistence type="inferred from homology"/>
<keyword evidence="5" id="KW-1185">Reference proteome</keyword>
<comment type="similarity">
    <text evidence="1">Belongs to the 4-oxalocrotonate tautomerase family.</text>
</comment>
<dbReference type="NCBIfam" id="NF002571">
    <property type="entry name" value="PRK02220.1"/>
    <property type="match status" value="1"/>
</dbReference>
<name>A0ABU2T8I5_9ACTN</name>
<dbReference type="GO" id="GO:0016853">
    <property type="term" value="F:isomerase activity"/>
    <property type="evidence" value="ECO:0007669"/>
    <property type="project" value="UniProtKB-KW"/>
</dbReference>
<dbReference type="Gene3D" id="3.30.429.10">
    <property type="entry name" value="Macrophage Migration Inhibitory Factor"/>
    <property type="match status" value="1"/>
</dbReference>
<dbReference type="Pfam" id="PF01361">
    <property type="entry name" value="Tautomerase"/>
    <property type="match status" value="1"/>
</dbReference>
<sequence>MPFIDVTLGSGRSPEQVRALIHELTEAAHRAVGAPLANIRVVIREVDPAHWAAGDVTTEERNARQKDAG</sequence>
<dbReference type="Proteomes" id="UP001180551">
    <property type="component" value="Unassembled WGS sequence"/>
</dbReference>
<feature type="domain" description="4-oxalocrotonate tautomerase-like" evidence="3">
    <location>
        <begin position="2"/>
        <end position="58"/>
    </location>
</feature>
<evidence type="ECO:0000313" key="4">
    <source>
        <dbReference type="EMBL" id="MDT0457248.1"/>
    </source>
</evidence>
<dbReference type="EMBL" id="JAVRFE010000018">
    <property type="protein sequence ID" value="MDT0457248.1"/>
    <property type="molecule type" value="Genomic_DNA"/>
</dbReference>
<gene>
    <name evidence="4" type="ORF">RM550_16120</name>
</gene>